<dbReference type="InterPro" id="IPR018503">
    <property type="entry name" value="Tetraspanin_CS"/>
</dbReference>
<keyword evidence="6 14" id="KW-0472">Membrane</keyword>
<protein>
    <recommendedName>
        <fullName evidence="11">Tetraspanin-10</fullName>
    </recommendedName>
    <alternativeName>
        <fullName evidence="12">Oculospanin</fullName>
    </alternativeName>
</protein>
<sequence>MEEGERSPLLGQDAVGLELPPSTSSLPTSSCPHPSPREDHSGAWGCICCPPGAKRRSWRGGLRRSPATSLPAGSTCIKYLTFLSNFLFSLLGLLSLAAGLWGLAVKGPVGSSWGCALPTDAMLGLVLGGLAISAVSLAGCLGALCESPCLLRCFSAGLLVFLALEATAGILVVALWGPLWDSLDHALHVAISHYQDNPDLCFLLDQVQLRLQCCGAISYRDWQLNPYFNGSSPGVQACSLPASCCIDPGEEGASVHTQCGSGALRPGEAAARRVVHLEGCGPRLRGWLRQSAYVLGGGAIAVALVQGVELLLAARLLSALAVRQGAAEGVRLKPGQLPTLLDGASQSPEARQGALVPDRSAAACPGLSPLSATSDGCLCCGPPALRLLETFALRPPTRPPVRLPVPLQADCMLTPNLRKPPTLLFAMPSYSGLLTRSPVTANVLPCCPRLAIVPGPRQPHLRCDLLWPPMCPLFLLKLVVVGWLARPLHLVHTGASCGRTLPMVLLRLYSTHDTP</sequence>
<dbReference type="CDD" id="cd03167">
    <property type="entry name" value="oculospanin_like_LEL"/>
    <property type="match status" value="1"/>
</dbReference>
<evidence type="ECO:0000313" key="16">
    <source>
        <dbReference type="RefSeq" id="XP_004374412.1"/>
    </source>
</evidence>
<evidence type="ECO:0000256" key="14">
    <source>
        <dbReference type="SAM" id="Phobius"/>
    </source>
</evidence>
<dbReference type="FunFam" id="1.10.1450.10:FF:000033">
    <property type="entry name" value="Tetraspanin"/>
    <property type="match status" value="1"/>
</dbReference>
<dbReference type="STRING" id="127582.A0A2Y9DHU9"/>
<organism evidence="15 16">
    <name type="scientific">Trichechus manatus latirostris</name>
    <name type="common">Florida manatee</name>
    <dbReference type="NCBI Taxonomy" id="127582"/>
    <lineage>
        <taxon>Eukaryota</taxon>
        <taxon>Metazoa</taxon>
        <taxon>Chordata</taxon>
        <taxon>Craniata</taxon>
        <taxon>Vertebrata</taxon>
        <taxon>Euteleostomi</taxon>
        <taxon>Mammalia</taxon>
        <taxon>Eutheria</taxon>
        <taxon>Afrotheria</taxon>
        <taxon>Sirenia</taxon>
        <taxon>Trichechidae</taxon>
        <taxon>Trichechus</taxon>
    </lineage>
</organism>
<feature type="transmembrane region" description="Helical" evidence="14">
    <location>
        <begin position="121"/>
        <end position="144"/>
    </location>
</feature>
<evidence type="ECO:0000256" key="12">
    <source>
        <dbReference type="ARBA" id="ARBA00083961"/>
    </source>
</evidence>
<keyword evidence="8" id="KW-0325">Glycoprotein</keyword>
<dbReference type="PRINTS" id="PR00259">
    <property type="entry name" value="TMFOUR"/>
</dbReference>
<evidence type="ECO:0000256" key="6">
    <source>
        <dbReference type="ARBA" id="ARBA00023136"/>
    </source>
</evidence>
<keyword evidence="7" id="KW-1015">Disulfide bond</keyword>
<evidence type="ECO:0000256" key="5">
    <source>
        <dbReference type="ARBA" id="ARBA00022989"/>
    </source>
</evidence>
<accession>A0A2Y9DHU9</accession>
<evidence type="ECO:0000256" key="11">
    <source>
        <dbReference type="ARBA" id="ARBA00073330"/>
    </source>
</evidence>
<comment type="subunit">
    <text evidence="10">Interacts with ADAM10.</text>
</comment>
<comment type="function">
    <text evidence="9">Part of TspanC8 subgroup, composed of 6 members that interact with the transmembrane metalloprotease ADAM10. This interaction is required for ADAM10 exit from the endoplasmic reticulum and for enzymatic maturation and trafficking to the cell surface as well as substrate specificity. Different TspanC8/ADAM10 complexes have distinct substrates.</text>
</comment>
<evidence type="ECO:0000256" key="8">
    <source>
        <dbReference type="ARBA" id="ARBA00023180"/>
    </source>
</evidence>
<evidence type="ECO:0000256" key="9">
    <source>
        <dbReference type="ARBA" id="ARBA00056995"/>
    </source>
</evidence>
<dbReference type="RefSeq" id="XP_004374412.1">
    <property type="nucleotide sequence ID" value="XM_004374355.1"/>
</dbReference>
<dbReference type="GO" id="GO:0005886">
    <property type="term" value="C:plasma membrane"/>
    <property type="evidence" value="ECO:0007669"/>
    <property type="project" value="UniProtKB-SubCell"/>
</dbReference>
<dbReference type="KEGG" id="tmu:101341821"/>
<dbReference type="Gene3D" id="1.10.1450.10">
    <property type="entry name" value="Tetraspanin"/>
    <property type="match status" value="1"/>
</dbReference>
<evidence type="ECO:0000256" key="3">
    <source>
        <dbReference type="ARBA" id="ARBA00022475"/>
    </source>
</evidence>
<dbReference type="InParanoid" id="A0A2Y9DHU9"/>
<comment type="subcellular location">
    <subcellularLocation>
        <location evidence="1">Cell membrane</location>
        <topology evidence="1">Multi-pass membrane protein</topology>
    </subcellularLocation>
</comment>
<dbReference type="Pfam" id="PF00335">
    <property type="entry name" value="Tetraspanin"/>
    <property type="match status" value="1"/>
</dbReference>
<reference evidence="16" key="1">
    <citation type="submission" date="2025-08" db="UniProtKB">
        <authorList>
            <consortium name="RefSeq"/>
        </authorList>
    </citation>
    <scope>IDENTIFICATION</scope>
</reference>
<dbReference type="GeneID" id="101341821"/>
<dbReference type="OrthoDB" id="8122038at2759"/>
<keyword evidence="15" id="KW-1185">Reference proteome</keyword>
<feature type="transmembrane region" description="Helical" evidence="14">
    <location>
        <begin position="79"/>
        <end position="101"/>
    </location>
</feature>
<evidence type="ECO:0000256" key="13">
    <source>
        <dbReference type="SAM" id="MobiDB-lite"/>
    </source>
</evidence>
<dbReference type="AlphaFoldDB" id="A0A2Y9DHU9"/>
<evidence type="ECO:0000256" key="7">
    <source>
        <dbReference type="ARBA" id="ARBA00023157"/>
    </source>
</evidence>
<dbReference type="PANTHER" id="PTHR19282:SF550">
    <property type="entry name" value="TETRASPANIN-10"/>
    <property type="match status" value="1"/>
</dbReference>
<feature type="compositionally biased region" description="Low complexity" evidence="13">
    <location>
        <begin position="19"/>
        <end position="32"/>
    </location>
</feature>
<dbReference type="FunCoup" id="A0A2Y9DHU9">
    <property type="interactions" value="127"/>
</dbReference>
<dbReference type="GO" id="GO:0019899">
    <property type="term" value="F:enzyme binding"/>
    <property type="evidence" value="ECO:0007669"/>
    <property type="project" value="UniProtKB-ARBA"/>
</dbReference>
<dbReference type="PANTHER" id="PTHR19282">
    <property type="entry name" value="TETRASPANIN"/>
    <property type="match status" value="1"/>
</dbReference>
<keyword evidence="4 14" id="KW-0812">Transmembrane</keyword>
<keyword evidence="5 14" id="KW-1133">Transmembrane helix</keyword>
<evidence type="ECO:0000256" key="10">
    <source>
        <dbReference type="ARBA" id="ARBA00065402"/>
    </source>
</evidence>
<keyword evidence="3" id="KW-1003">Cell membrane</keyword>
<dbReference type="PROSITE" id="PS00421">
    <property type="entry name" value="TM4_1"/>
    <property type="match status" value="1"/>
</dbReference>
<evidence type="ECO:0000256" key="1">
    <source>
        <dbReference type="ARBA" id="ARBA00004651"/>
    </source>
</evidence>
<comment type="similarity">
    <text evidence="2">Belongs to the tetraspanin (TM4SF) family.</text>
</comment>
<gene>
    <name evidence="16" type="primary">TSPAN10</name>
</gene>
<evidence type="ECO:0000313" key="15">
    <source>
        <dbReference type="Proteomes" id="UP000248480"/>
    </source>
</evidence>
<feature type="transmembrane region" description="Helical" evidence="14">
    <location>
        <begin position="156"/>
        <end position="177"/>
    </location>
</feature>
<dbReference type="Proteomes" id="UP000248480">
    <property type="component" value="Unplaced"/>
</dbReference>
<evidence type="ECO:0000256" key="2">
    <source>
        <dbReference type="ARBA" id="ARBA00006840"/>
    </source>
</evidence>
<dbReference type="InterPro" id="IPR018499">
    <property type="entry name" value="Tetraspanin/Peripherin"/>
</dbReference>
<evidence type="ECO:0000256" key="4">
    <source>
        <dbReference type="ARBA" id="ARBA00022692"/>
    </source>
</evidence>
<dbReference type="CTD" id="83882"/>
<feature type="region of interest" description="Disordered" evidence="13">
    <location>
        <begin position="1"/>
        <end position="41"/>
    </location>
</feature>
<proteinExistence type="inferred from homology"/>
<dbReference type="SUPFAM" id="SSF48652">
    <property type="entry name" value="Tetraspanin"/>
    <property type="match status" value="1"/>
</dbReference>
<dbReference type="InterPro" id="IPR008952">
    <property type="entry name" value="Tetraspanin_EC2_sf"/>
</dbReference>
<name>A0A2Y9DHU9_TRIMA</name>